<feature type="transmembrane region" description="Helical" evidence="9">
    <location>
        <begin position="268"/>
        <end position="294"/>
    </location>
</feature>
<evidence type="ECO:0000256" key="2">
    <source>
        <dbReference type="ARBA" id="ARBA00022448"/>
    </source>
</evidence>
<comment type="subunit">
    <text evidence="9">Forms a complex with SecD. Part of the essential Sec protein translocation apparatus which comprises SecA, SecYEG and auxiliary proteins SecDF. Other proteins may also be involved.</text>
</comment>
<keyword evidence="6 9" id="KW-1133">Transmembrane helix</keyword>
<evidence type="ECO:0000313" key="11">
    <source>
        <dbReference type="EMBL" id="MFC3848007.1"/>
    </source>
</evidence>
<comment type="function">
    <text evidence="9">Part of the Sec protein translocase complex. Interacts with the SecYEG preprotein conducting channel. SecDF uses the proton motive force (PMF) to complete protein translocation after the ATP-dependent function of SecA.</text>
</comment>
<keyword evidence="12" id="KW-1185">Reference proteome</keyword>
<evidence type="ECO:0000256" key="9">
    <source>
        <dbReference type="HAMAP-Rule" id="MF_01464"/>
    </source>
</evidence>
<dbReference type="InterPro" id="IPR055344">
    <property type="entry name" value="SecD_SecF_C_bact"/>
</dbReference>
<keyword evidence="2 9" id="KW-0813">Transport</keyword>
<dbReference type="PRINTS" id="PR01755">
    <property type="entry name" value="SECFTRNLCASE"/>
</dbReference>
<dbReference type="PANTHER" id="PTHR30081:SF8">
    <property type="entry name" value="PROTEIN TRANSLOCASE SUBUNIT SECF"/>
    <property type="match status" value="1"/>
</dbReference>
<feature type="transmembrane region" description="Helical" evidence="9">
    <location>
        <begin position="190"/>
        <end position="209"/>
    </location>
</feature>
<proteinExistence type="inferred from homology"/>
<feature type="domain" description="Protein export membrane protein SecD/SecF C-terminal" evidence="10">
    <location>
        <begin position="115"/>
        <end position="291"/>
    </location>
</feature>
<keyword evidence="5 9" id="KW-0653">Protein transport</keyword>
<comment type="caution">
    <text evidence="11">The sequence shown here is derived from an EMBL/GenBank/DDBJ whole genome shotgun (WGS) entry which is preliminary data.</text>
</comment>
<name>A0ABV7ZHH0_9HELI</name>
<evidence type="ECO:0000256" key="1">
    <source>
        <dbReference type="ARBA" id="ARBA00004651"/>
    </source>
</evidence>
<comment type="subcellular location">
    <subcellularLocation>
        <location evidence="1 9">Cell membrane</location>
        <topology evidence="1 9">Multi-pass membrane protein</topology>
    </subcellularLocation>
</comment>
<sequence>MELFKRVRVLNFMGYARFTLPFSGALVLVCMLLIFFKGFNLGVDFAGGSVVQVRFEKAVGVAKVREAVAHAFKGVQVSEFGAPEEMVIKIPLLATQQGAKQDLGTQISHLLSPLGKFEIRKLDSVGPRVGSELKEKGVLSLVLAIIAMMLYVSFRYEWRFALAGVLALAHDTLVTAVSVIVFNIDLNLEVIAALLTLLGYSINDTIIIFDRIREGMLTRKQQDLNALINQAISNTLSRTLLTSLTVFFVLVVLYLFGSKILIGFSLPMLVGTVVGTCSSIFIAPRLAVLLGFDLGRYHDNELKKLKRKQEKERLRQLYEHGRV</sequence>
<comment type="similarity">
    <text evidence="9">Belongs to the SecD/SecF family. SecF subfamily.</text>
</comment>
<dbReference type="InterPro" id="IPR048634">
    <property type="entry name" value="SecD_SecF_C"/>
</dbReference>
<dbReference type="EMBL" id="JBHRZO010000037">
    <property type="protein sequence ID" value="MFC3848007.1"/>
    <property type="molecule type" value="Genomic_DNA"/>
</dbReference>
<dbReference type="Gene3D" id="1.20.1640.10">
    <property type="entry name" value="Multidrug efflux transporter AcrB transmembrane domain"/>
    <property type="match status" value="1"/>
</dbReference>
<dbReference type="PANTHER" id="PTHR30081">
    <property type="entry name" value="PROTEIN-EXPORT MEMBRANE PROTEIN SEC"/>
    <property type="match status" value="1"/>
</dbReference>
<dbReference type="HAMAP" id="MF_01464_B">
    <property type="entry name" value="SecF_B"/>
    <property type="match status" value="1"/>
</dbReference>
<dbReference type="NCBIfam" id="TIGR00916">
    <property type="entry name" value="2A0604s01"/>
    <property type="match status" value="1"/>
</dbReference>
<keyword evidence="4 9" id="KW-0812">Transmembrane</keyword>
<dbReference type="NCBIfam" id="TIGR00966">
    <property type="entry name" value="transloc_SecF"/>
    <property type="match status" value="1"/>
</dbReference>
<feature type="transmembrane region" description="Helical" evidence="9">
    <location>
        <begin position="137"/>
        <end position="154"/>
    </location>
</feature>
<evidence type="ECO:0000256" key="6">
    <source>
        <dbReference type="ARBA" id="ARBA00022989"/>
    </source>
</evidence>
<organism evidence="11 12">
    <name type="scientific">Helicobacter baculiformis</name>
    <dbReference type="NCBI Taxonomy" id="427351"/>
    <lineage>
        <taxon>Bacteria</taxon>
        <taxon>Pseudomonadati</taxon>
        <taxon>Campylobacterota</taxon>
        <taxon>Epsilonproteobacteria</taxon>
        <taxon>Campylobacterales</taxon>
        <taxon>Helicobacteraceae</taxon>
        <taxon>Helicobacter</taxon>
    </lineage>
</organism>
<evidence type="ECO:0000259" key="10">
    <source>
        <dbReference type="Pfam" id="PF02355"/>
    </source>
</evidence>
<feature type="transmembrane region" description="Helical" evidence="9">
    <location>
        <begin position="161"/>
        <end position="184"/>
    </location>
</feature>
<dbReference type="Pfam" id="PF02355">
    <property type="entry name" value="SecD_SecF_C"/>
    <property type="match status" value="1"/>
</dbReference>
<dbReference type="RefSeq" id="WP_104752590.1">
    <property type="nucleotide sequence ID" value="NZ_FZMF01000033.1"/>
</dbReference>
<gene>
    <name evidence="9 11" type="primary">secF</name>
    <name evidence="11" type="ORF">ACFOPX_05645</name>
</gene>
<evidence type="ECO:0000256" key="7">
    <source>
        <dbReference type="ARBA" id="ARBA00023010"/>
    </source>
</evidence>
<accession>A0ABV7ZHH0</accession>
<keyword evidence="3 9" id="KW-1003">Cell membrane</keyword>
<dbReference type="Pfam" id="PF07549">
    <property type="entry name" value="Sec_GG"/>
    <property type="match status" value="1"/>
</dbReference>
<keyword evidence="8 9" id="KW-0472">Membrane</keyword>
<keyword evidence="7 9" id="KW-0811">Translocation</keyword>
<evidence type="ECO:0000256" key="5">
    <source>
        <dbReference type="ARBA" id="ARBA00022927"/>
    </source>
</evidence>
<dbReference type="Proteomes" id="UP001595783">
    <property type="component" value="Unassembled WGS sequence"/>
</dbReference>
<evidence type="ECO:0000256" key="8">
    <source>
        <dbReference type="ARBA" id="ARBA00023136"/>
    </source>
</evidence>
<reference evidence="12" key="1">
    <citation type="journal article" date="2019" name="Int. J. Syst. Evol. Microbiol.">
        <title>The Global Catalogue of Microorganisms (GCM) 10K type strain sequencing project: providing services to taxonomists for standard genome sequencing and annotation.</title>
        <authorList>
            <consortium name="The Broad Institute Genomics Platform"/>
            <consortium name="The Broad Institute Genome Sequencing Center for Infectious Disease"/>
            <person name="Wu L."/>
            <person name="Ma J."/>
        </authorList>
    </citation>
    <scope>NUCLEOTIDE SEQUENCE [LARGE SCALE GENOMIC DNA]</scope>
    <source>
        <strain evidence="12">CCUG 53816</strain>
    </source>
</reference>
<dbReference type="InterPro" id="IPR005665">
    <property type="entry name" value="SecF_bac"/>
</dbReference>
<protein>
    <recommendedName>
        <fullName evidence="9">Protein-export membrane protein SecF</fullName>
    </recommendedName>
</protein>
<dbReference type="SUPFAM" id="SSF82866">
    <property type="entry name" value="Multidrug efflux transporter AcrB transmembrane domain"/>
    <property type="match status" value="1"/>
</dbReference>
<dbReference type="InterPro" id="IPR022813">
    <property type="entry name" value="SecD/SecF_arch_bac"/>
</dbReference>
<evidence type="ECO:0000256" key="3">
    <source>
        <dbReference type="ARBA" id="ARBA00022475"/>
    </source>
</evidence>
<feature type="transmembrane region" description="Helical" evidence="9">
    <location>
        <begin position="240"/>
        <end position="262"/>
    </location>
</feature>
<dbReference type="InterPro" id="IPR022646">
    <property type="entry name" value="SecD/SecF_CS"/>
</dbReference>
<feature type="transmembrane region" description="Helical" evidence="9">
    <location>
        <begin position="12"/>
        <end position="36"/>
    </location>
</feature>
<dbReference type="InterPro" id="IPR022645">
    <property type="entry name" value="SecD/SecF_bac"/>
</dbReference>
<evidence type="ECO:0000313" key="12">
    <source>
        <dbReference type="Proteomes" id="UP001595783"/>
    </source>
</evidence>
<evidence type="ECO:0000256" key="4">
    <source>
        <dbReference type="ARBA" id="ARBA00022692"/>
    </source>
</evidence>